<protein>
    <submittedName>
        <fullName evidence="2">Uncharacterized protein</fullName>
    </submittedName>
</protein>
<organism evidence="2 3">
    <name type="scientific">Streptomyces ambofaciens (strain ATCC 23877 / 3486 / DSM 40053 / JCM 4204 / NBRC 12836 / NRRL B-2516)</name>
    <dbReference type="NCBI Taxonomy" id="278992"/>
    <lineage>
        <taxon>Bacteria</taxon>
        <taxon>Bacillati</taxon>
        <taxon>Actinomycetota</taxon>
        <taxon>Actinomycetes</taxon>
        <taxon>Kitasatosporales</taxon>
        <taxon>Streptomycetaceae</taxon>
        <taxon>Streptomyces</taxon>
    </lineage>
</organism>
<dbReference type="KEGG" id="samb:SAM23877_0736"/>
<dbReference type="Proteomes" id="UP000061018">
    <property type="component" value="Chromosome"/>
</dbReference>
<proteinExistence type="predicted"/>
<name>A0A0K2AL14_STRA7</name>
<gene>
    <name evidence="2" type="ORF">SAM23877_0736</name>
</gene>
<evidence type="ECO:0000313" key="2">
    <source>
        <dbReference type="EMBL" id="AKZ53785.1"/>
    </source>
</evidence>
<evidence type="ECO:0000256" key="1">
    <source>
        <dbReference type="SAM" id="MobiDB-lite"/>
    </source>
</evidence>
<evidence type="ECO:0000313" key="3">
    <source>
        <dbReference type="Proteomes" id="UP000061018"/>
    </source>
</evidence>
<dbReference type="EMBL" id="CP012382">
    <property type="protein sequence ID" value="AKZ53785.1"/>
    <property type="molecule type" value="Genomic_DNA"/>
</dbReference>
<feature type="region of interest" description="Disordered" evidence="1">
    <location>
        <begin position="1"/>
        <end position="20"/>
    </location>
</feature>
<reference evidence="3" key="1">
    <citation type="journal article" date="2015" name="J. Biotechnol.">
        <title>Complete genome sequence of Streptomyces ambofaciens ATCC 23877, the spiramycin producer.</title>
        <authorList>
            <person name="Thibessard A."/>
            <person name="Haas D."/>
            <person name="Gerbaud C."/>
            <person name="Aigle B."/>
            <person name="Lautru S."/>
            <person name="Pernodet J.L."/>
            <person name="Leblond P."/>
        </authorList>
    </citation>
    <scope>NUCLEOTIDE SEQUENCE [LARGE SCALE GENOMIC DNA]</scope>
    <source>
        <strain evidence="3">ATCC 23877 / 3486 / DSM 40053 / JCM 4204 / NBRC 12836 / NRRL B-2516</strain>
    </source>
</reference>
<dbReference type="AlphaFoldDB" id="A0A0K2AL14"/>
<sequence length="20" mass="2144">MNDAQDTFLPVARPVRDGAA</sequence>
<accession>A0A0K2AL14</accession>